<comment type="similarity">
    <text evidence="2">Belongs to the bacterial solute-binding protein SsuA/TauA family.</text>
</comment>
<evidence type="ECO:0000256" key="1">
    <source>
        <dbReference type="ARBA" id="ARBA00004418"/>
    </source>
</evidence>
<dbReference type="GO" id="GO:0042626">
    <property type="term" value="F:ATPase-coupled transmembrane transporter activity"/>
    <property type="evidence" value="ECO:0007669"/>
    <property type="project" value="InterPro"/>
</dbReference>
<evidence type="ECO:0000259" key="8">
    <source>
        <dbReference type="SMART" id="SM00062"/>
    </source>
</evidence>
<evidence type="ECO:0000313" key="10">
    <source>
        <dbReference type="Proteomes" id="UP000216444"/>
    </source>
</evidence>
<dbReference type="InterPro" id="IPR010067">
    <property type="entry name" value="ABC_SsuA_sub-bd"/>
</dbReference>
<evidence type="ECO:0000256" key="5">
    <source>
        <dbReference type="ARBA" id="ARBA00055538"/>
    </source>
</evidence>
<evidence type="ECO:0000256" key="4">
    <source>
        <dbReference type="ARBA" id="ARBA00022729"/>
    </source>
</evidence>
<dbReference type="GO" id="GO:0016020">
    <property type="term" value="C:membrane"/>
    <property type="evidence" value="ECO:0007669"/>
    <property type="project" value="InterPro"/>
</dbReference>
<dbReference type="Pfam" id="PF09084">
    <property type="entry name" value="NMT1"/>
    <property type="match status" value="1"/>
</dbReference>
<organism evidence="9 10">
    <name type="scientific">Bifidobacterium tissieri</name>
    <dbReference type="NCBI Taxonomy" id="1630162"/>
    <lineage>
        <taxon>Bacteria</taxon>
        <taxon>Bacillati</taxon>
        <taxon>Actinomycetota</taxon>
        <taxon>Actinomycetes</taxon>
        <taxon>Bifidobacteriales</taxon>
        <taxon>Bifidobacteriaceae</taxon>
        <taxon>Bifidobacterium</taxon>
    </lineage>
</organism>
<dbReference type="InterPro" id="IPR001638">
    <property type="entry name" value="Solute-binding_3/MltF_N"/>
</dbReference>
<dbReference type="PANTHER" id="PTHR30024:SF42">
    <property type="entry name" value="ALIPHATIC SULFONATES-BINDING PROTEIN-RELATED"/>
    <property type="match status" value="1"/>
</dbReference>
<comment type="caution">
    <text evidence="9">The sequence shown here is derived from an EMBL/GenBank/DDBJ whole genome shotgun (WGS) entry which is preliminary data.</text>
</comment>
<dbReference type="SUPFAM" id="SSF53850">
    <property type="entry name" value="Periplasmic binding protein-like II"/>
    <property type="match status" value="1"/>
</dbReference>
<evidence type="ECO:0000256" key="7">
    <source>
        <dbReference type="SAM" id="MobiDB-lite"/>
    </source>
</evidence>
<dbReference type="AlphaFoldDB" id="A0A261FF79"/>
<proteinExistence type="inferred from homology"/>
<dbReference type="EMBL" id="MWWV01000007">
    <property type="protein sequence ID" value="OZG57623.1"/>
    <property type="molecule type" value="Genomic_DNA"/>
</dbReference>
<comment type="subcellular location">
    <subcellularLocation>
        <location evidence="1">Periplasm</location>
    </subcellularLocation>
</comment>
<dbReference type="NCBIfam" id="TIGR01728">
    <property type="entry name" value="SsuA_fam"/>
    <property type="match status" value="1"/>
</dbReference>
<comment type="function">
    <text evidence="5">Part of a binding-protein-dependent transport system for aliphatic sulfonates. Putative binding protein.</text>
</comment>
<dbReference type="InterPro" id="IPR015168">
    <property type="entry name" value="SsuA/THI5"/>
</dbReference>
<feature type="region of interest" description="Disordered" evidence="7">
    <location>
        <begin position="352"/>
        <end position="378"/>
    </location>
</feature>
<keyword evidence="4" id="KW-0732">Signal</keyword>
<dbReference type="FunFam" id="3.40.190.10:FF:000050">
    <property type="entry name" value="Sulfonate ABC transporter substrate-binding protein"/>
    <property type="match status" value="1"/>
</dbReference>
<dbReference type="RefSeq" id="WP_158216856.1">
    <property type="nucleotide sequence ID" value="NZ_MWWV01000007.1"/>
</dbReference>
<dbReference type="SMART" id="SM00062">
    <property type="entry name" value="PBPb"/>
    <property type="match status" value="1"/>
</dbReference>
<evidence type="ECO:0000313" key="9">
    <source>
        <dbReference type="EMBL" id="OZG57623.1"/>
    </source>
</evidence>
<keyword evidence="10" id="KW-1185">Reference proteome</keyword>
<dbReference type="PANTHER" id="PTHR30024">
    <property type="entry name" value="ALIPHATIC SULFONATES-BINDING PROTEIN-RELATED"/>
    <property type="match status" value="1"/>
</dbReference>
<dbReference type="GO" id="GO:0042597">
    <property type="term" value="C:periplasmic space"/>
    <property type="evidence" value="ECO:0007669"/>
    <property type="project" value="UniProtKB-SubCell"/>
</dbReference>
<dbReference type="Proteomes" id="UP000216444">
    <property type="component" value="Unassembled WGS sequence"/>
</dbReference>
<accession>A0A261FF79</accession>
<evidence type="ECO:0000256" key="2">
    <source>
        <dbReference type="ARBA" id="ARBA00010742"/>
    </source>
</evidence>
<evidence type="ECO:0000256" key="3">
    <source>
        <dbReference type="ARBA" id="ARBA00022448"/>
    </source>
</evidence>
<evidence type="ECO:0000256" key="6">
    <source>
        <dbReference type="ARBA" id="ARBA00070228"/>
    </source>
</evidence>
<feature type="domain" description="Solute-binding protein family 3/N-terminal" evidence="8">
    <location>
        <begin position="63"/>
        <end position="297"/>
    </location>
</feature>
<keyword evidence="3" id="KW-0813">Transport</keyword>
<dbReference type="Gene3D" id="3.40.190.10">
    <property type="entry name" value="Periplasmic binding protein-like II"/>
    <property type="match status" value="2"/>
</dbReference>
<reference evidence="9 10" key="1">
    <citation type="journal article" date="2017" name="BMC Genomics">
        <title>Comparative genomic and phylogenomic analyses of the Bifidobacteriaceae family.</title>
        <authorList>
            <person name="Lugli G.A."/>
            <person name="Milani C."/>
            <person name="Turroni F."/>
            <person name="Duranti S."/>
            <person name="Mancabelli L."/>
            <person name="Mangifesta M."/>
            <person name="Ferrario C."/>
            <person name="Modesto M."/>
            <person name="Mattarelli P."/>
            <person name="Jiri K."/>
            <person name="van Sinderen D."/>
            <person name="Ventura M."/>
        </authorList>
    </citation>
    <scope>NUCLEOTIDE SEQUENCE [LARGE SCALE GENOMIC DNA]</scope>
    <source>
        <strain evidence="9 10">DSM 100201</strain>
    </source>
</reference>
<protein>
    <recommendedName>
        <fullName evidence="6">Putative aliphatic sulfonates-binding protein</fullName>
    </recommendedName>
</protein>
<gene>
    <name evidence="9" type="ORF">BTIS_1276</name>
</gene>
<sequence>MMGTGNGSGIRGRLHGVRMACRCVAAALSLTLMLSLSGCAWPSELIADAGAKALRDNGSGTTTLRIAAQPYPLYSDVWVAHELGYLKDELGKADASYNWDSFKSGPLVNEAMASGNEDIGYAADLPAIIAKSTGQNVTIVSNVAYGEKALAIMVPTDSPITSVADLKGKKVGYATGSYAQHLLALRLAEQGLTLDDVQTANLSAEDQVAAIQSHGVDAIVIWEQYITKLESEGTAKVLVDGTGVKRGNMVSYATADYAKQHPDVIRAYNRAVQRGADLIAKDPDKASSAVAKDFGVDAAMLKRIWIHLTFTTELKQDDIDAITQVSDFAWRNGILKSQVDVNALIDTKLAASTSASASSPTSTSSSSSSSFTTATTKE</sequence>
<name>A0A261FF79_9BIFI</name>